<dbReference type="EMBL" id="VCIW01000014">
    <property type="protein sequence ID" value="TLS50635.1"/>
    <property type="molecule type" value="Genomic_DNA"/>
</dbReference>
<dbReference type="AlphaFoldDB" id="A0A5R9GGU7"/>
<evidence type="ECO:0000313" key="2">
    <source>
        <dbReference type="Proteomes" id="UP000309676"/>
    </source>
</evidence>
<keyword evidence="2" id="KW-1185">Reference proteome</keyword>
<dbReference type="Gene3D" id="3.40.50.1820">
    <property type="entry name" value="alpha/beta hydrolase"/>
    <property type="match status" value="1"/>
</dbReference>
<organism evidence="1 2">
    <name type="scientific">Paenibacillus antri</name>
    <dbReference type="NCBI Taxonomy" id="2582848"/>
    <lineage>
        <taxon>Bacteria</taxon>
        <taxon>Bacillati</taxon>
        <taxon>Bacillota</taxon>
        <taxon>Bacilli</taxon>
        <taxon>Bacillales</taxon>
        <taxon>Paenibacillaceae</taxon>
        <taxon>Paenibacillus</taxon>
    </lineage>
</organism>
<gene>
    <name evidence="1" type="ORF">FE782_19945</name>
</gene>
<dbReference type="Proteomes" id="UP000309676">
    <property type="component" value="Unassembled WGS sequence"/>
</dbReference>
<dbReference type="GO" id="GO:0016787">
    <property type="term" value="F:hydrolase activity"/>
    <property type="evidence" value="ECO:0007669"/>
    <property type="project" value="UniProtKB-KW"/>
</dbReference>
<dbReference type="OrthoDB" id="8183145at2"/>
<reference evidence="1 2" key="1">
    <citation type="submission" date="2019-05" db="EMBL/GenBank/DDBJ databases">
        <authorList>
            <person name="Narsing Rao M.P."/>
            <person name="Li W.J."/>
        </authorList>
    </citation>
    <scope>NUCLEOTIDE SEQUENCE [LARGE SCALE GENOMIC DNA]</scope>
    <source>
        <strain evidence="1 2">SYSU_K30003</strain>
    </source>
</reference>
<dbReference type="PANTHER" id="PTHR22946:SF8">
    <property type="entry name" value="ACETYL XYLAN ESTERASE DOMAIN-CONTAINING PROTEIN"/>
    <property type="match status" value="1"/>
</dbReference>
<sequence>MERQLETYFREFMNGVRARHAFDPEADRDQWRTAAVAKLRELLGGFPEEKAPLDPITTERVALDGYTRERVEIVTFEGLRMPMYVLTPDGADGPLPAVIACHGHGYGVKDIVGLEPDGSERRGDPGLHKDFAVALVRRGFLVIAPELLGFGERRFAEDAAGGPKANSCFRIAVQLLMAGKTLAGYRVYETLRAVDYVEGRADARADRIGIMGISGGGLVAAFAAAVDERLRAAVVSGYANTFQGSILDRNHCIDNYIPGMSAAFAMSDAIGLIAPRPLLVESGDKDLVFPRGPAVEAYEALRAIYAAFGAEDRLQADFFAGGHEIGGAVAYDWLASMLGDEPGAASV</sequence>
<protein>
    <submittedName>
        <fullName evidence="1">Dienelactone hydrolase</fullName>
    </submittedName>
</protein>
<evidence type="ECO:0000313" key="1">
    <source>
        <dbReference type="EMBL" id="TLS50635.1"/>
    </source>
</evidence>
<accession>A0A5R9GGU7</accession>
<dbReference type="InterPro" id="IPR029058">
    <property type="entry name" value="AB_hydrolase_fold"/>
</dbReference>
<dbReference type="SUPFAM" id="SSF53474">
    <property type="entry name" value="alpha/beta-Hydrolases"/>
    <property type="match status" value="1"/>
</dbReference>
<dbReference type="PANTHER" id="PTHR22946">
    <property type="entry name" value="DIENELACTONE HYDROLASE DOMAIN-CONTAINING PROTEIN-RELATED"/>
    <property type="match status" value="1"/>
</dbReference>
<dbReference type="InterPro" id="IPR050261">
    <property type="entry name" value="FrsA_esterase"/>
</dbReference>
<comment type="caution">
    <text evidence="1">The sequence shown here is derived from an EMBL/GenBank/DDBJ whole genome shotgun (WGS) entry which is preliminary data.</text>
</comment>
<keyword evidence="1" id="KW-0378">Hydrolase</keyword>
<name>A0A5R9GGU7_9BACL</name>
<proteinExistence type="predicted"/>
<dbReference type="RefSeq" id="WP_138196002.1">
    <property type="nucleotide sequence ID" value="NZ_VCIW01000014.1"/>
</dbReference>
<dbReference type="Pfam" id="PF12715">
    <property type="entry name" value="Abhydrolase_7"/>
    <property type="match status" value="1"/>
</dbReference>
<dbReference type="InterPro" id="IPR025890">
    <property type="entry name" value="Abhydrolase_bac"/>
</dbReference>